<reference evidence="5" key="1">
    <citation type="submission" date="2022-11" db="UniProtKB">
        <authorList>
            <consortium name="WormBaseParasite"/>
        </authorList>
    </citation>
    <scope>IDENTIFICATION</scope>
</reference>
<feature type="transmembrane region" description="Helical" evidence="3">
    <location>
        <begin position="21"/>
        <end position="44"/>
    </location>
</feature>
<keyword evidence="3" id="KW-1133">Transmembrane helix</keyword>
<dbReference type="PANTHER" id="PTHR24637:SF354">
    <property type="entry name" value="COLLAGEN"/>
    <property type="match status" value="1"/>
</dbReference>
<evidence type="ECO:0000256" key="3">
    <source>
        <dbReference type="SAM" id="Phobius"/>
    </source>
</evidence>
<protein>
    <submittedName>
        <fullName evidence="5">Col_cuticle_N domain-containing protein</fullName>
    </submittedName>
</protein>
<accession>A0A914D621</accession>
<dbReference type="AlphaFoldDB" id="A0A914D621"/>
<keyword evidence="3" id="KW-0472">Membrane</keyword>
<organism evidence="4 5">
    <name type="scientific">Acrobeloides nanus</name>
    <dbReference type="NCBI Taxonomy" id="290746"/>
    <lineage>
        <taxon>Eukaryota</taxon>
        <taxon>Metazoa</taxon>
        <taxon>Ecdysozoa</taxon>
        <taxon>Nematoda</taxon>
        <taxon>Chromadorea</taxon>
        <taxon>Rhabditida</taxon>
        <taxon>Tylenchina</taxon>
        <taxon>Cephalobomorpha</taxon>
        <taxon>Cephaloboidea</taxon>
        <taxon>Cephalobidae</taxon>
        <taxon>Acrobeloides</taxon>
    </lineage>
</organism>
<dbReference type="Proteomes" id="UP000887540">
    <property type="component" value="Unplaced"/>
</dbReference>
<dbReference type="Pfam" id="PF01391">
    <property type="entry name" value="Collagen"/>
    <property type="match status" value="2"/>
</dbReference>
<evidence type="ECO:0000313" key="5">
    <source>
        <dbReference type="WBParaSite" id="ACRNAN_scaffold1974.g8207.t1"/>
    </source>
</evidence>
<evidence type="ECO:0000256" key="1">
    <source>
        <dbReference type="ARBA" id="ARBA00022737"/>
    </source>
</evidence>
<keyword evidence="3" id="KW-0812">Transmembrane</keyword>
<feature type="region of interest" description="Disordered" evidence="2">
    <location>
        <begin position="167"/>
        <end position="290"/>
    </location>
</feature>
<keyword evidence="1" id="KW-0677">Repeat</keyword>
<keyword evidence="4" id="KW-1185">Reference proteome</keyword>
<name>A0A914D621_9BILA</name>
<feature type="region of interest" description="Disordered" evidence="2">
    <location>
        <begin position="113"/>
        <end position="146"/>
    </location>
</feature>
<proteinExistence type="predicted"/>
<evidence type="ECO:0000313" key="4">
    <source>
        <dbReference type="Proteomes" id="UP000887540"/>
    </source>
</evidence>
<feature type="compositionally biased region" description="Low complexity" evidence="2">
    <location>
        <begin position="123"/>
        <end position="136"/>
    </location>
</feature>
<dbReference type="PANTHER" id="PTHR24637">
    <property type="entry name" value="COLLAGEN"/>
    <property type="match status" value="1"/>
</dbReference>
<dbReference type="InterPro" id="IPR008160">
    <property type="entry name" value="Collagen"/>
</dbReference>
<dbReference type="WBParaSite" id="ACRNAN_scaffold1974.g8207.t1">
    <property type="protein sequence ID" value="ACRNAN_scaffold1974.g8207.t1"/>
    <property type="gene ID" value="ACRNAN_scaffold1974.g8207"/>
</dbReference>
<sequence length="316" mass="32979">MYSAMMYNDYDDRREIAFKAVLILSLCITLSSWACMCAIFPFLYQFVNISNHQMGSVLEFCEDTATTVVHDSMTLFQEYSILAANMRQQILSNQTVNINKRHANGQTFVDECSCEAPPGQPGQPGRKGMPGKSGKPGMPGPPARLPCEEQYDIKKFCPETCPQGLQGVAGPIGETGIKGLRGFPGKNGKDGQNGDNGKPGPAGPPGIPGVDGDDGDPGQDAIPSPFIPGPSGPVGDPGPIGNAGPRGMPGIDGPPGQSGPKGEPGENGLPGYDGPQGAQGAMGEPGSSGEQGVCPTYCALDGGVFFVEPPEWFFQD</sequence>
<evidence type="ECO:0000256" key="2">
    <source>
        <dbReference type="SAM" id="MobiDB-lite"/>
    </source>
</evidence>